<dbReference type="Proteomes" id="UP001610563">
    <property type="component" value="Unassembled WGS sequence"/>
</dbReference>
<sequence length="361" mass="40361">MSPTLFPHTEGHNENYLPVWLQQAGYDTYYTGKFLNAHSSMLIPRPTTISRSPEGCPYEEDVNVPMIVRGPQVPRGEKVDFVTSHTDVVPTLFDLASIELREDLDGLPMPLTSLGLAHARKDPRREHVSVEYWGATLGEGDVGSDLAAGTPIIYGNNTYKAMRVIGDRYDLFYSNDPYQMTNLFGKPNVNLLGRSRDQVVSRLDAPLLVLKSCKGSECTLTWATLHPDGKVTTLLGALDPKYNAFYAAQPDIGFAACEAGYLPQLKGRKRAMRISVLEIGVTGLEWRESAGMRVASLGWKIWLKYKLLCSELPHAYTRRHMGWTLILLKLLVTAMPNIFQYRSLWGQMTTRVICGIEAAYS</sequence>
<dbReference type="PANTHER" id="PTHR43108:SF8">
    <property type="entry name" value="SD21168P"/>
    <property type="match status" value="1"/>
</dbReference>
<dbReference type="InterPro" id="IPR017850">
    <property type="entry name" value="Alkaline_phosphatase_core_sf"/>
</dbReference>
<reference evidence="2 3" key="1">
    <citation type="submission" date="2024-07" db="EMBL/GenBank/DDBJ databases">
        <title>Section-level genome sequencing and comparative genomics of Aspergillus sections Usti and Cavernicolus.</title>
        <authorList>
            <consortium name="Lawrence Berkeley National Laboratory"/>
            <person name="Nybo J.L."/>
            <person name="Vesth T.C."/>
            <person name="Theobald S."/>
            <person name="Frisvad J.C."/>
            <person name="Larsen T.O."/>
            <person name="Kjaerboelling I."/>
            <person name="Rothschild-Mancinelli K."/>
            <person name="Lyhne E.K."/>
            <person name="Kogle M.E."/>
            <person name="Barry K."/>
            <person name="Clum A."/>
            <person name="Na H."/>
            <person name="Ledsgaard L."/>
            <person name="Lin J."/>
            <person name="Lipzen A."/>
            <person name="Kuo A."/>
            <person name="Riley R."/>
            <person name="Mondo S."/>
            <person name="Labutti K."/>
            <person name="Haridas S."/>
            <person name="Pangalinan J."/>
            <person name="Salamov A.A."/>
            <person name="Simmons B.A."/>
            <person name="Magnuson J.K."/>
            <person name="Chen J."/>
            <person name="Drula E."/>
            <person name="Henrissat B."/>
            <person name="Wiebenga A."/>
            <person name="Lubbers R.J."/>
            <person name="Gomes A.C."/>
            <person name="Makela M.R."/>
            <person name="Stajich J."/>
            <person name="Grigoriev I.V."/>
            <person name="Mortensen U.H."/>
            <person name="De Vries R.P."/>
            <person name="Baker S.E."/>
            <person name="Andersen M.R."/>
        </authorList>
    </citation>
    <scope>NUCLEOTIDE SEQUENCE [LARGE SCALE GENOMIC DNA]</scope>
    <source>
        <strain evidence="2 3">CBS 209.92</strain>
    </source>
</reference>
<evidence type="ECO:0000256" key="1">
    <source>
        <dbReference type="ARBA" id="ARBA00008779"/>
    </source>
</evidence>
<proteinExistence type="inferred from homology"/>
<evidence type="ECO:0000313" key="2">
    <source>
        <dbReference type="EMBL" id="KAL2783614.1"/>
    </source>
</evidence>
<organism evidence="2 3">
    <name type="scientific">Aspergillus keveii</name>
    <dbReference type="NCBI Taxonomy" id="714993"/>
    <lineage>
        <taxon>Eukaryota</taxon>
        <taxon>Fungi</taxon>
        <taxon>Dikarya</taxon>
        <taxon>Ascomycota</taxon>
        <taxon>Pezizomycotina</taxon>
        <taxon>Eurotiomycetes</taxon>
        <taxon>Eurotiomycetidae</taxon>
        <taxon>Eurotiales</taxon>
        <taxon>Aspergillaceae</taxon>
        <taxon>Aspergillus</taxon>
        <taxon>Aspergillus subgen. Nidulantes</taxon>
    </lineage>
</organism>
<name>A0ABR4FK43_9EURO</name>
<protein>
    <submittedName>
        <fullName evidence="2">Alkaline-phosphatase-like protein</fullName>
    </submittedName>
</protein>
<gene>
    <name evidence="2" type="ORF">BJX66DRAFT_344790</name>
</gene>
<comment type="similarity">
    <text evidence="1">Belongs to the sulfatase family.</text>
</comment>
<dbReference type="SUPFAM" id="SSF53649">
    <property type="entry name" value="Alkaline phosphatase-like"/>
    <property type="match status" value="1"/>
</dbReference>
<comment type="caution">
    <text evidence="2">The sequence shown here is derived from an EMBL/GenBank/DDBJ whole genome shotgun (WGS) entry which is preliminary data.</text>
</comment>
<evidence type="ECO:0000313" key="3">
    <source>
        <dbReference type="Proteomes" id="UP001610563"/>
    </source>
</evidence>
<dbReference type="Gene3D" id="3.40.720.10">
    <property type="entry name" value="Alkaline Phosphatase, subunit A"/>
    <property type="match status" value="1"/>
</dbReference>
<dbReference type="PANTHER" id="PTHR43108">
    <property type="entry name" value="N-ACETYLGLUCOSAMINE-6-SULFATASE FAMILY MEMBER"/>
    <property type="match status" value="1"/>
</dbReference>
<keyword evidence="3" id="KW-1185">Reference proteome</keyword>
<dbReference type="EMBL" id="JBFTWV010000224">
    <property type="protein sequence ID" value="KAL2783614.1"/>
    <property type="molecule type" value="Genomic_DNA"/>
</dbReference>
<accession>A0ABR4FK43</accession>